<organism evidence="1 2">
    <name type="scientific">Archangium gephyra</name>
    <dbReference type="NCBI Taxonomy" id="48"/>
    <lineage>
        <taxon>Bacteria</taxon>
        <taxon>Pseudomonadati</taxon>
        <taxon>Myxococcota</taxon>
        <taxon>Myxococcia</taxon>
        <taxon>Myxococcales</taxon>
        <taxon>Cystobacterineae</taxon>
        <taxon>Archangiaceae</taxon>
        <taxon>Archangium</taxon>
    </lineage>
</organism>
<reference evidence="1 2" key="1">
    <citation type="submission" date="2018-08" db="EMBL/GenBank/DDBJ databases">
        <title>Genomic Encyclopedia of Archaeal and Bacterial Type Strains, Phase II (KMG-II): from individual species to whole genera.</title>
        <authorList>
            <person name="Goeker M."/>
        </authorList>
    </citation>
    <scope>NUCLEOTIDE SEQUENCE [LARGE SCALE GENOMIC DNA]</scope>
    <source>
        <strain evidence="1 2">DSM 2261</strain>
    </source>
</reference>
<accession>A0ABX9JK67</accession>
<dbReference type="Proteomes" id="UP000256345">
    <property type="component" value="Unassembled WGS sequence"/>
</dbReference>
<dbReference type="RefSeq" id="WP_047857911.1">
    <property type="nucleotide sequence ID" value="NZ_CP011509.1"/>
</dbReference>
<sequence>MPANSVLVERLSAYKGTGMSPSAAAAALMGERQPSSAEARTASEALDPIGAAEIAADDLSMALAAAFGTALKPAELASIIHTQFPKLSALGVAQAVQAGLPNTRQADMYNALTGCDFSAGDAQGAVNILYPATVTVQSNQVWQATGVTVTGQQLTAIICTSGSWTANPATGMCGANGNPGYTARPGYTLPGAPEGALIGKIGDNAPFLVGTSQNVMPGQSGMLSLCINDDLNGQYGAGLGDNVGSLVVTITTQAPV</sequence>
<dbReference type="EMBL" id="QUMU01000035">
    <property type="protein sequence ID" value="REG14200.1"/>
    <property type="molecule type" value="Genomic_DNA"/>
</dbReference>
<dbReference type="Gene3D" id="2.60.120.430">
    <property type="entry name" value="Galactose-binding lectin"/>
    <property type="match status" value="1"/>
</dbReference>
<comment type="caution">
    <text evidence="1">The sequence shown here is derived from an EMBL/GenBank/DDBJ whole genome shotgun (WGS) entry which is preliminary data.</text>
</comment>
<evidence type="ECO:0000313" key="2">
    <source>
        <dbReference type="Proteomes" id="UP000256345"/>
    </source>
</evidence>
<keyword evidence="2" id="KW-1185">Reference proteome</keyword>
<proteinExistence type="predicted"/>
<gene>
    <name evidence="1" type="ORF">ATI61_1352</name>
</gene>
<protein>
    <submittedName>
        <fullName evidence="1">Uncharacterized protein</fullName>
    </submittedName>
</protein>
<evidence type="ECO:0000313" key="1">
    <source>
        <dbReference type="EMBL" id="REG14200.1"/>
    </source>
</evidence>
<name>A0ABX9JK67_9BACT</name>